<gene>
    <name evidence="1" type="ORF">RGR602_PC01315</name>
</gene>
<reference evidence="1 2" key="1">
    <citation type="submission" date="2013-11" db="EMBL/GenBank/DDBJ databases">
        <title>Complete genome sequence of Rhizobium gallicum bv. gallicum R602.</title>
        <authorList>
            <person name="Bustos P."/>
            <person name="Santamaria R.I."/>
            <person name="Lozano L."/>
            <person name="Acosta J.L."/>
            <person name="Ormeno-Orrillo E."/>
            <person name="Rogel M.A."/>
            <person name="Romero D."/>
            <person name="Cevallos M.A."/>
            <person name="Martinez-Romero E."/>
            <person name="Gonzalez V."/>
        </authorList>
    </citation>
    <scope>NUCLEOTIDE SEQUENCE [LARGE SCALE GENOMIC DNA]</scope>
    <source>
        <strain evidence="1 2">R602</strain>
        <plasmid evidence="1 2">pRgalR602c</plasmid>
    </source>
</reference>
<name>A0A0B4XFT1_9HYPH</name>
<dbReference type="RefSeq" id="WP_223844083.1">
    <property type="nucleotide sequence ID" value="NZ_CP006880.1"/>
</dbReference>
<proteinExistence type="predicted"/>
<evidence type="ECO:0000313" key="1">
    <source>
        <dbReference type="EMBL" id="AJD45342.1"/>
    </source>
</evidence>
<dbReference type="AlphaFoldDB" id="A0A0B4XFT1"/>
<sequence>MVPELIVVLTAIRLDTLDGLAQGRFTTKPLDFERVWLSGDCSLPGGRYRHQKTGVTMAKTDWPKEPLTSETMKMLDRILREWCAEQDCESSSDAAMVQAKALIDWFEFGVRDEAELSRLLRDELTTKQS</sequence>
<accession>A0A0B4XFT1</accession>
<protein>
    <submittedName>
        <fullName evidence="1">Uncharacterized protein</fullName>
    </submittedName>
</protein>
<dbReference type="KEGG" id="rga:RGR602_PC01315"/>
<keyword evidence="2" id="KW-1185">Reference proteome</keyword>
<dbReference type="EMBL" id="CP006880">
    <property type="protein sequence ID" value="AJD45342.1"/>
    <property type="molecule type" value="Genomic_DNA"/>
</dbReference>
<organism evidence="1 2">
    <name type="scientific">Rhizobium gallicum bv. gallicum R602sp</name>
    <dbReference type="NCBI Taxonomy" id="1041138"/>
    <lineage>
        <taxon>Bacteria</taxon>
        <taxon>Pseudomonadati</taxon>
        <taxon>Pseudomonadota</taxon>
        <taxon>Alphaproteobacteria</taxon>
        <taxon>Hyphomicrobiales</taxon>
        <taxon>Rhizobiaceae</taxon>
        <taxon>Rhizobium/Agrobacterium group</taxon>
        <taxon>Rhizobium</taxon>
    </lineage>
</organism>
<dbReference type="HOGENOM" id="CLU_1947084_0_0_5"/>
<dbReference type="Proteomes" id="UP000031368">
    <property type="component" value="Plasmid pRgalR602c"/>
</dbReference>
<evidence type="ECO:0000313" key="2">
    <source>
        <dbReference type="Proteomes" id="UP000031368"/>
    </source>
</evidence>
<keyword evidence="1" id="KW-0614">Plasmid</keyword>
<geneLocation type="plasmid" evidence="1 2">
    <name>pRgalR602c</name>
</geneLocation>